<dbReference type="InterPro" id="IPR006976">
    <property type="entry name" value="VanZ-like"/>
</dbReference>
<dbReference type="EMBL" id="RJVI01000003">
    <property type="protein sequence ID" value="ROR29644.1"/>
    <property type="molecule type" value="Genomic_DNA"/>
</dbReference>
<feature type="transmembrane region" description="Helical" evidence="3">
    <location>
        <begin position="87"/>
        <end position="106"/>
    </location>
</feature>
<dbReference type="GO" id="GO:0030313">
    <property type="term" value="C:cell envelope"/>
    <property type="evidence" value="ECO:0007669"/>
    <property type="project" value="UniProtKB-SubCell"/>
</dbReference>
<reference evidence="6 7" key="1">
    <citation type="submission" date="2018-11" db="EMBL/GenBank/DDBJ databases">
        <title>Genomic Encyclopedia of Type Strains, Phase IV (KMG-IV): sequencing the most valuable type-strain genomes for metagenomic binning, comparative biology and taxonomic classification.</title>
        <authorList>
            <person name="Goeker M."/>
        </authorList>
    </citation>
    <scope>NUCLEOTIDE SEQUENCE [LARGE SCALE GENOMIC DNA]</scope>
    <source>
        <strain evidence="6 7">DSM 100275</strain>
    </source>
</reference>
<evidence type="ECO:0000256" key="3">
    <source>
        <dbReference type="SAM" id="Phobius"/>
    </source>
</evidence>
<evidence type="ECO:0000313" key="7">
    <source>
        <dbReference type="Proteomes" id="UP000276634"/>
    </source>
</evidence>
<feature type="domain" description="Heparinase II/III-like C-terminal" evidence="5">
    <location>
        <begin position="790"/>
        <end position="999"/>
    </location>
</feature>
<dbReference type="InterPro" id="IPR008929">
    <property type="entry name" value="Chondroitin_lyas"/>
</dbReference>
<evidence type="ECO:0000259" key="4">
    <source>
        <dbReference type="Pfam" id="PF04892"/>
    </source>
</evidence>
<feature type="region of interest" description="Disordered" evidence="2">
    <location>
        <begin position="874"/>
        <end position="898"/>
    </location>
</feature>
<dbReference type="Proteomes" id="UP000276634">
    <property type="component" value="Unassembled WGS sequence"/>
</dbReference>
<keyword evidence="7" id="KW-1185">Reference proteome</keyword>
<dbReference type="InterPro" id="IPR012480">
    <property type="entry name" value="Hepar_II_III_C"/>
</dbReference>
<dbReference type="GO" id="GO:0016829">
    <property type="term" value="F:lyase activity"/>
    <property type="evidence" value="ECO:0007669"/>
    <property type="project" value="InterPro"/>
</dbReference>
<dbReference type="Pfam" id="PF04892">
    <property type="entry name" value="VanZ"/>
    <property type="match status" value="1"/>
</dbReference>
<dbReference type="RefSeq" id="WP_123402049.1">
    <property type="nucleotide sequence ID" value="NZ_RJVI01000003.1"/>
</dbReference>
<protein>
    <submittedName>
        <fullName evidence="6">VanZ like protein</fullName>
    </submittedName>
</protein>
<feature type="domain" description="VanZ-like" evidence="4">
    <location>
        <begin position="21"/>
        <end position="134"/>
    </location>
</feature>
<gene>
    <name evidence="6" type="ORF">EDC57_2315</name>
</gene>
<dbReference type="Gene3D" id="2.70.98.70">
    <property type="match status" value="1"/>
</dbReference>
<feature type="transmembrane region" description="Helical" evidence="3">
    <location>
        <begin position="118"/>
        <end position="135"/>
    </location>
</feature>
<feature type="transmembrane region" description="Helical" evidence="3">
    <location>
        <begin position="55"/>
        <end position="75"/>
    </location>
</feature>
<dbReference type="AlphaFoldDB" id="A0A3N1XSL9"/>
<evidence type="ECO:0000256" key="2">
    <source>
        <dbReference type="SAM" id="MobiDB-lite"/>
    </source>
</evidence>
<accession>A0A3N1XSL9</accession>
<keyword evidence="3" id="KW-1133">Transmembrane helix</keyword>
<organism evidence="6 7">
    <name type="scientific">Inmirania thermothiophila</name>
    <dbReference type="NCBI Taxonomy" id="1750597"/>
    <lineage>
        <taxon>Bacteria</taxon>
        <taxon>Pseudomonadati</taxon>
        <taxon>Pseudomonadota</taxon>
        <taxon>Gammaproteobacteria</taxon>
        <taxon>Chromatiales</taxon>
        <taxon>Ectothiorhodospiraceae</taxon>
        <taxon>Inmirania</taxon>
    </lineage>
</organism>
<dbReference type="Pfam" id="PF07940">
    <property type="entry name" value="Hepar_II_III_C"/>
    <property type="match status" value="1"/>
</dbReference>
<comment type="subcellular location">
    <subcellularLocation>
        <location evidence="1">Cell envelope</location>
    </subcellularLocation>
</comment>
<name>A0A3N1XSL9_9GAMM</name>
<proteinExistence type="predicted"/>
<feature type="transmembrane region" description="Helical" evidence="3">
    <location>
        <begin position="229"/>
        <end position="253"/>
    </location>
</feature>
<feature type="transmembrane region" description="Helical" evidence="3">
    <location>
        <begin position="156"/>
        <end position="173"/>
    </location>
</feature>
<dbReference type="OrthoDB" id="283584at2"/>
<comment type="caution">
    <text evidence="6">The sequence shown here is derived from an EMBL/GenBank/DDBJ whole genome shotgun (WGS) entry which is preliminary data.</text>
</comment>
<dbReference type="Gene3D" id="1.50.10.100">
    <property type="entry name" value="Chondroitin AC/alginate lyase"/>
    <property type="match status" value="1"/>
</dbReference>
<keyword evidence="3" id="KW-0472">Membrane</keyword>
<feature type="transmembrane region" description="Helical" evidence="3">
    <location>
        <begin position="193"/>
        <end position="217"/>
    </location>
</feature>
<sequence>MSRPRRGAALLLALGAIVYASLVPFELRPLPLEEALARFRAIRHLQLGLGLRADWVANILLYLPAGFAGAALALGRPLRAGAALARAAGLFLALLALAAGIEFVQIFFSPRTVSLNDIHAEAIGAALGINLWLLAGPRLAALARALAGRGPGGPRPLAAAFLLVYLALALFPYDLLASRAELAWKLTGDLTGWWLAPACAGGCATGLAAEAAAAVVAGAALRLLTGRTAAAAAAALAAAPALEAAQILVASGVAQGASALARTLGALAGVLLAAHLRPRGWLPGSLPWRLAALAWCAAVPAAAWWGRGPLLPLDEALARLAAVRWIPFYYHYFTTEAEAVRSLVAHLGLYLPAGLLVAAARPRVRVRPAASAAAVAALALGVETGRLFLAGIRPDPTNVLIGAAAGWAGAWLLHLLRRPAADGTAPPPPAPGTRWAAVPVLLAALALVPAARGLGLVRTAAAPPEPLVDERALPTHPAPSTLPVPALPQFRTPHPRLPAPTAADLARLRRDNPGYLQAQRALAARGGSRRTRLEAAVLAAYAEPGGIDLGDLARRLLALKVRDRGHDQVLPLAMAYDWLHDRWSPEQRRALLDKLLAGCGHVVEFIRSARLSPYNVILYNAPLQALVACSVATFGEDPRAAPLMAFAHHLVWRVVVPAWRQVMGVNGGWHEGAEYVGIGIGDAVYKVPAMWAATGEDLFAAVPGLRGFLDFLVYRTRPDGSHMRWGDGAWFDRDSPDRLALALRHRHAAAYSLGGCPRTVEPTSWPWGPLTDPALCDPGAAARLPWASWFDGIGMLIARSDWSARATWVSFKAGDNYWSHSHLDQGAFTLFKGGALAIDSGYYGPRYGSDHHMNYAYQSIAHNVVTVTDPDDTVPAPAREGPRPIANDGGQRRIGSGWGVEPAPLDRAEWERRRETYHTAEVLARHQDARLAVVVADLTPAYTNARSGEGTFSHRTRRVERYVRTFLYDRGNDVVLVHDRLRASRAAFRKRWLLHTRTRPAIAGRRFTVQSPATVPGLPDGVLVGEVLAPGNARIHAIGGPGFEFWVDGRNYDEQGTLWRHIAGRHRRPPRPEPGRWRLELSADEEGRDARFLVALVPRLAGDPLDVRIRRLEAGGRLGAEIAGPAGPLRVWFDDGDRVEVEGVGRIGPAR</sequence>
<evidence type="ECO:0000313" key="6">
    <source>
        <dbReference type="EMBL" id="ROR29644.1"/>
    </source>
</evidence>
<evidence type="ECO:0000256" key="1">
    <source>
        <dbReference type="ARBA" id="ARBA00004196"/>
    </source>
</evidence>
<keyword evidence="3" id="KW-0812">Transmembrane</keyword>
<evidence type="ECO:0000259" key="5">
    <source>
        <dbReference type="Pfam" id="PF07940"/>
    </source>
</evidence>